<proteinExistence type="predicted"/>
<dbReference type="AlphaFoldDB" id="A0A1T4NIH3"/>
<dbReference type="Proteomes" id="UP000190657">
    <property type="component" value="Unassembled WGS sequence"/>
</dbReference>
<dbReference type="Gene3D" id="1.10.10.10">
    <property type="entry name" value="Winged helix-like DNA-binding domain superfamily/Winged helix DNA-binding domain"/>
    <property type="match status" value="1"/>
</dbReference>
<sequence length="248" mass="27195">MLTQERRQRILDLVLHKGSASVTELSREFDTSESIIRRDLVALSNLGKLNKVHGGATVLSQEFVNNEDNNEEKFLKNIDEKTLIAKYCAEQINDDDFVFLDAGTTTYLMIDYLKGSKATFVTNGISHCKKLAQVGCKAFIVGGEVKATTDAIIGLAAAKNLQKYNFSKAFIGTNGVSEKQGCTTPDTDEAMLKAVAVEKSFVTYVLADSSKFGKVSAVTFVPIDEVCIVCDKCEDEAIKERTVIKEVV</sequence>
<dbReference type="InterPro" id="IPR037171">
    <property type="entry name" value="NagB/RpiA_transferase-like"/>
</dbReference>
<dbReference type="Pfam" id="PF00455">
    <property type="entry name" value="DeoRC"/>
    <property type="match status" value="1"/>
</dbReference>
<evidence type="ECO:0000259" key="3">
    <source>
        <dbReference type="PROSITE" id="PS51000"/>
    </source>
</evidence>
<name>A0A1T4NIH3_9FIRM</name>
<dbReference type="EMBL" id="FUWW01000023">
    <property type="protein sequence ID" value="SJZ79121.1"/>
    <property type="molecule type" value="Genomic_DNA"/>
</dbReference>
<dbReference type="InterPro" id="IPR050313">
    <property type="entry name" value="Carb_Metab_HTH_regulators"/>
</dbReference>
<dbReference type="InterPro" id="IPR001034">
    <property type="entry name" value="DeoR_HTH"/>
</dbReference>
<dbReference type="OrthoDB" id="9797223at2"/>
<evidence type="ECO:0000313" key="4">
    <source>
        <dbReference type="EMBL" id="SJZ79121.1"/>
    </source>
</evidence>
<dbReference type="InterPro" id="IPR036390">
    <property type="entry name" value="WH_DNA-bd_sf"/>
</dbReference>
<dbReference type="SUPFAM" id="SSF46785">
    <property type="entry name" value="Winged helix' DNA-binding domain"/>
    <property type="match status" value="1"/>
</dbReference>
<keyword evidence="1" id="KW-0805">Transcription regulation</keyword>
<keyword evidence="5" id="KW-1185">Reference proteome</keyword>
<accession>A0A1T4NIH3</accession>
<organism evidence="4 5">
    <name type="scientific">Eubacterium coprostanoligenes</name>
    <dbReference type="NCBI Taxonomy" id="290054"/>
    <lineage>
        <taxon>Bacteria</taxon>
        <taxon>Bacillati</taxon>
        <taxon>Bacillota</taxon>
        <taxon>Clostridia</taxon>
        <taxon>Eubacteriales</taxon>
        <taxon>Eubacteriaceae</taxon>
        <taxon>Eubacterium</taxon>
    </lineage>
</organism>
<keyword evidence="2" id="KW-0804">Transcription</keyword>
<evidence type="ECO:0000313" key="5">
    <source>
        <dbReference type="Proteomes" id="UP000190657"/>
    </source>
</evidence>
<evidence type="ECO:0000256" key="1">
    <source>
        <dbReference type="ARBA" id="ARBA00023015"/>
    </source>
</evidence>
<feature type="domain" description="HTH deoR-type" evidence="3">
    <location>
        <begin position="3"/>
        <end position="58"/>
    </location>
</feature>
<dbReference type="RefSeq" id="WP_078769046.1">
    <property type="nucleotide sequence ID" value="NZ_FUWW01000023.1"/>
</dbReference>
<evidence type="ECO:0000256" key="2">
    <source>
        <dbReference type="ARBA" id="ARBA00023163"/>
    </source>
</evidence>
<protein>
    <submittedName>
        <fullName evidence="4">Transcriptional regulator, DeoR family</fullName>
    </submittedName>
</protein>
<reference evidence="4 5" key="1">
    <citation type="submission" date="2017-02" db="EMBL/GenBank/DDBJ databases">
        <authorList>
            <person name="Peterson S.W."/>
        </authorList>
    </citation>
    <scope>NUCLEOTIDE SEQUENCE [LARGE SCALE GENOMIC DNA]</scope>
    <source>
        <strain evidence="4 5">ATCC 51222</strain>
    </source>
</reference>
<dbReference type="PRINTS" id="PR00037">
    <property type="entry name" value="HTHLACR"/>
</dbReference>
<dbReference type="Pfam" id="PF08220">
    <property type="entry name" value="HTH_DeoR"/>
    <property type="match status" value="1"/>
</dbReference>
<dbReference type="InterPro" id="IPR036388">
    <property type="entry name" value="WH-like_DNA-bd_sf"/>
</dbReference>
<dbReference type="InterPro" id="IPR014036">
    <property type="entry name" value="DeoR-like_C"/>
</dbReference>
<dbReference type="SUPFAM" id="SSF100950">
    <property type="entry name" value="NagB/RpiA/CoA transferase-like"/>
    <property type="match status" value="1"/>
</dbReference>
<dbReference type="SMART" id="SM00420">
    <property type="entry name" value="HTH_DEOR"/>
    <property type="match status" value="1"/>
</dbReference>
<dbReference type="GO" id="GO:0003700">
    <property type="term" value="F:DNA-binding transcription factor activity"/>
    <property type="evidence" value="ECO:0007669"/>
    <property type="project" value="InterPro"/>
</dbReference>
<dbReference type="PROSITE" id="PS51000">
    <property type="entry name" value="HTH_DEOR_2"/>
    <property type="match status" value="1"/>
</dbReference>
<dbReference type="PANTHER" id="PTHR30363:SF56">
    <property type="entry name" value="TRANSCRIPTIONAL REGULATOR, DEOR FAMILY"/>
    <property type="match status" value="1"/>
</dbReference>
<dbReference type="PANTHER" id="PTHR30363">
    <property type="entry name" value="HTH-TYPE TRANSCRIPTIONAL REGULATOR SRLR-RELATED"/>
    <property type="match status" value="1"/>
</dbReference>
<dbReference type="STRING" id="290054.SAMN02745114_01612"/>
<dbReference type="SMART" id="SM01134">
    <property type="entry name" value="DeoRC"/>
    <property type="match status" value="1"/>
</dbReference>
<dbReference type="Gene3D" id="3.40.50.1360">
    <property type="match status" value="1"/>
</dbReference>
<gene>
    <name evidence="4" type="ORF">SAMN02745114_01612</name>
</gene>